<accession>A0A543AUK9</accession>
<evidence type="ECO:0000313" key="3">
    <source>
        <dbReference type="Proteomes" id="UP000317043"/>
    </source>
</evidence>
<gene>
    <name evidence="2" type="ORF">FB566_1784</name>
</gene>
<dbReference type="Proteomes" id="UP000317043">
    <property type="component" value="Unassembled WGS sequence"/>
</dbReference>
<dbReference type="Gene3D" id="1.10.287.1060">
    <property type="entry name" value="ESAT-6-like"/>
    <property type="match status" value="1"/>
</dbReference>
<dbReference type="AlphaFoldDB" id="A0A543AUK9"/>
<comment type="caution">
    <text evidence="2">The sequence shown here is derived from an EMBL/GenBank/DDBJ whole genome shotgun (WGS) entry which is preliminary data.</text>
</comment>
<proteinExistence type="inferred from homology"/>
<comment type="similarity">
    <text evidence="1">Belongs to the WXG100 family.</text>
</comment>
<organism evidence="2 3">
    <name type="scientific">Stackebrandtia endophytica</name>
    <dbReference type="NCBI Taxonomy" id="1496996"/>
    <lineage>
        <taxon>Bacteria</taxon>
        <taxon>Bacillati</taxon>
        <taxon>Actinomycetota</taxon>
        <taxon>Actinomycetes</taxon>
        <taxon>Glycomycetales</taxon>
        <taxon>Glycomycetaceae</taxon>
        <taxon>Stackebrandtia</taxon>
    </lineage>
</organism>
<keyword evidence="3" id="KW-1185">Reference proteome</keyword>
<evidence type="ECO:0000313" key="2">
    <source>
        <dbReference type="EMBL" id="TQL76260.1"/>
    </source>
</evidence>
<dbReference type="EMBL" id="VFOW01000001">
    <property type="protein sequence ID" value="TQL76260.1"/>
    <property type="molecule type" value="Genomic_DNA"/>
</dbReference>
<dbReference type="NCBIfam" id="TIGR03930">
    <property type="entry name" value="WXG100_ESAT6"/>
    <property type="match status" value="1"/>
</dbReference>
<sequence>MNDMGVLRVRTGELEMFATKIQSSAGELDNILDTLRTRLDAMQWTGGDQAAYHQQRTEWDTAVRELNALLQRIGQTVGLAKQDYVSTETTNANMFRV</sequence>
<protein>
    <recommendedName>
        <fullName evidence="1">ESAT-6-like protein</fullName>
    </recommendedName>
</protein>
<dbReference type="InParanoid" id="A0A543AUK9"/>
<evidence type="ECO:0000256" key="1">
    <source>
        <dbReference type="RuleBase" id="RU362001"/>
    </source>
</evidence>
<dbReference type="InterPro" id="IPR036689">
    <property type="entry name" value="ESAT-6-like_sf"/>
</dbReference>
<dbReference type="Pfam" id="PF06013">
    <property type="entry name" value="WXG100"/>
    <property type="match status" value="1"/>
</dbReference>
<dbReference type="OrthoDB" id="3387628at2"/>
<dbReference type="InterPro" id="IPR010310">
    <property type="entry name" value="T7SS_ESAT-6-like"/>
</dbReference>
<dbReference type="RefSeq" id="WP_142037399.1">
    <property type="nucleotide sequence ID" value="NZ_JBHTGS010000001.1"/>
</dbReference>
<reference evidence="2 3" key="1">
    <citation type="submission" date="2019-06" db="EMBL/GenBank/DDBJ databases">
        <title>Sequencing the genomes of 1000 actinobacteria strains.</title>
        <authorList>
            <person name="Klenk H.-P."/>
        </authorList>
    </citation>
    <scope>NUCLEOTIDE SEQUENCE [LARGE SCALE GENOMIC DNA]</scope>
    <source>
        <strain evidence="2 3">DSM 45928</strain>
    </source>
</reference>
<name>A0A543AUK9_9ACTN</name>
<dbReference type="SUPFAM" id="SSF140453">
    <property type="entry name" value="EsxAB dimer-like"/>
    <property type="match status" value="1"/>
</dbReference>